<dbReference type="PANTHER" id="PTHR40630">
    <property type="entry name" value="POSSIBLE DNA-BINDING PROTEIN"/>
    <property type="match status" value="1"/>
</dbReference>
<name>A0A9P5HE71_9HYPO</name>
<feature type="compositionally biased region" description="Polar residues" evidence="1">
    <location>
        <begin position="157"/>
        <end position="169"/>
    </location>
</feature>
<feature type="domain" description="Hypervirulence associated protein TUDOR" evidence="2">
    <location>
        <begin position="231"/>
        <end position="292"/>
    </location>
</feature>
<dbReference type="Pfam" id="PF11160">
    <property type="entry name" value="Hva1_TUDOR"/>
    <property type="match status" value="1"/>
</dbReference>
<dbReference type="InterPro" id="IPR021487">
    <property type="entry name" value="DUF3140"/>
</dbReference>
<dbReference type="PANTHER" id="PTHR40630:SF1">
    <property type="entry name" value="DNA-BINDING PROTEIN"/>
    <property type="match status" value="1"/>
</dbReference>
<keyword evidence="4" id="KW-1185">Reference proteome</keyword>
<feature type="compositionally biased region" description="Acidic residues" evidence="1">
    <location>
        <begin position="193"/>
        <end position="205"/>
    </location>
</feature>
<feature type="compositionally biased region" description="Basic and acidic residues" evidence="1">
    <location>
        <begin position="243"/>
        <end position="252"/>
    </location>
</feature>
<evidence type="ECO:0000259" key="2">
    <source>
        <dbReference type="Pfam" id="PF11160"/>
    </source>
</evidence>
<sequence>MKDQETVIAEFNELVNMTAADLDSWLKSGDSKSAGWPKENAGGNGQTVGHDSGRKIVKILNANPDKVADKYTDDQITHMRKVVAYWSQISDSKEKASLKNWGHDFLKAQGEANESNGPEELSSSEEIEKKSTRGARAGTKRKNTNKPSGANKKHQTRGNATSEGSGKQSSAEDEDQTQNHEDSTSDAEHVDSGEDSDAESNDEDEHTGVEEEVHTDEKSQGKIHDKGPSEGDIVSWTWGSGHPEGEVIDVKGHKTTITTKRGNKVSRNGKDDDPAVVIDTGKSKAIKLAHELD</sequence>
<organism evidence="3 4">
    <name type="scientific">Cylindrodendrum hubeiense</name>
    <dbReference type="NCBI Taxonomy" id="595255"/>
    <lineage>
        <taxon>Eukaryota</taxon>
        <taxon>Fungi</taxon>
        <taxon>Dikarya</taxon>
        <taxon>Ascomycota</taxon>
        <taxon>Pezizomycotina</taxon>
        <taxon>Sordariomycetes</taxon>
        <taxon>Hypocreomycetidae</taxon>
        <taxon>Hypocreales</taxon>
        <taxon>Nectriaceae</taxon>
        <taxon>Cylindrodendrum</taxon>
    </lineage>
</organism>
<dbReference type="Proteomes" id="UP000722485">
    <property type="component" value="Unassembled WGS sequence"/>
</dbReference>
<evidence type="ECO:0000313" key="3">
    <source>
        <dbReference type="EMBL" id="KAF7555950.1"/>
    </source>
</evidence>
<dbReference type="InterPro" id="IPR021331">
    <property type="entry name" value="Hva1_TUDOR"/>
</dbReference>
<gene>
    <name evidence="3" type="ORF">G7Z17_g1784</name>
</gene>
<feature type="compositionally biased region" description="Basic and acidic residues" evidence="1">
    <location>
        <begin position="177"/>
        <end position="192"/>
    </location>
</feature>
<protein>
    <recommendedName>
        <fullName evidence="2">Hypervirulence associated protein TUDOR domain-containing protein</fullName>
    </recommendedName>
</protein>
<evidence type="ECO:0000313" key="4">
    <source>
        <dbReference type="Proteomes" id="UP000722485"/>
    </source>
</evidence>
<dbReference type="EMBL" id="JAANBB010000016">
    <property type="protein sequence ID" value="KAF7555950.1"/>
    <property type="molecule type" value="Genomic_DNA"/>
</dbReference>
<reference evidence="3" key="1">
    <citation type="submission" date="2020-03" db="EMBL/GenBank/DDBJ databases">
        <title>Draft Genome Sequence of Cylindrodendrum hubeiense.</title>
        <authorList>
            <person name="Buettner E."/>
            <person name="Kellner H."/>
        </authorList>
    </citation>
    <scope>NUCLEOTIDE SEQUENCE</scope>
    <source>
        <strain evidence="3">IHI 201604</strain>
    </source>
</reference>
<comment type="caution">
    <text evidence="3">The sequence shown here is derived from an EMBL/GenBank/DDBJ whole genome shotgun (WGS) entry which is preliminary data.</text>
</comment>
<feature type="compositionally biased region" description="Basic and acidic residues" evidence="1">
    <location>
        <begin position="206"/>
        <end position="229"/>
    </location>
</feature>
<feature type="region of interest" description="Disordered" evidence="1">
    <location>
        <begin position="109"/>
        <end position="276"/>
    </location>
</feature>
<dbReference type="Pfam" id="PF11338">
    <property type="entry name" value="DUF3140"/>
    <property type="match status" value="1"/>
</dbReference>
<dbReference type="OrthoDB" id="2131339at2759"/>
<feature type="region of interest" description="Disordered" evidence="1">
    <location>
        <begin position="28"/>
        <end position="52"/>
    </location>
</feature>
<proteinExistence type="predicted"/>
<dbReference type="AlphaFoldDB" id="A0A9P5HE71"/>
<accession>A0A9P5HE71</accession>
<evidence type="ECO:0000256" key="1">
    <source>
        <dbReference type="SAM" id="MobiDB-lite"/>
    </source>
</evidence>